<keyword evidence="2" id="KW-1185">Reference proteome</keyword>
<proteinExistence type="predicted"/>
<reference evidence="1 2" key="1">
    <citation type="journal article" date="2023" name="Hortic Res">
        <title>Pangenome of water caltrop reveals structural variations and asymmetric subgenome divergence after allopolyploidization.</title>
        <authorList>
            <person name="Zhang X."/>
            <person name="Chen Y."/>
            <person name="Wang L."/>
            <person name="Yuan Y."/>
            <person name="Fang M."/>
            <person name="Shi L."/>
            <person name="Lu R."/>
            <person name="Comes H.P."/>
            <person name="Ma Y."/>
            <person name="Chen Y."/>
            <person name="Huang G."/>
            <person name="Zhou Y."/>
            <person name="Zheng Z."/>
            <person name="Qiu Y."/>
        </authorList>
    </citation>
    <scope>NUCLEOTIDE SEQUENCE [LARGE SCALE GENOMIC DNA]</scope>
    <source>
        <strain evidence="1">F231</strain>
    </source>
</reference>
<comment type="caution">
    <text evidence="1">The sequence shown here is derived from an EMBL/GenBank/DDBJ whole genome shotgun (WGS) entry which is preliminary data.</text>
</comment>
<dbReference type="PANTHER" id="PTHR36750:SF1">
    <property type="entry name" value="SEC-C MOTIF PROTEIN"/>
    <property type="match status" value="1"/>
</dbReference>
<dbReference type="AlphaFoldDB" id="A0AAN7LJL9"/>
<evidence type="ECO:0000313" key="1">
    <source>
        <dbReference type="EMBL" id="KAK4782335.1"/>
    </source>
</evidence>
<protein>
    <submittedName>
        <fullName evidence="1">Uncharacterized protein</fullName>
    </submittedName>
</protein>
<dbReference type="PANTHER" id="PTHR36750">
    <property type="entry name" value="SEC-C MOTIF PROTEIN"/>
    <property type="match status" value="1"/>
</dbReference>
<sequence length="59" mass="6813">MSGFADEMKNAKRVEAFEQYMVRRSSEATFSVAFEKQEAIIRYLGGFYPPGEVSIFMTY</sequence>
<dbReference type="EMBL" id="JAXQNO010000016">
    <property type="protein sequence ID" value="KAK4782335.1"/>
    <property type="molecule type" value="Genomic_DNA"/>
</dbReference>
<gene>
    <name evidence="1" type="ORF">SAY86_016437</name>
</gene>
<organism evidence="1 2">
    <name type="scientific">Trapa natans</name>
    <name type="common">Water chestnut</name>
    <dbReference type="NCBI Taxonomy" id="22666"/>
    <lineage>
        <taxon>Eukaryota</taxon>
        <taxon>Viridiplantae</taxon>
        <taxon>Streptophyta</taxon>
        <taxon>Embryophyta</taxon>
        <taxon>Tracheophyta</taxon>
        <taxon>Spermatophyta</taxon>
        <taxon>Magnoliopsida</taxon>
        <taxon>eudicotyledons</taxon>
        <taxon>Gunneridae</taxon>
        <taxon>Pentapetalae</taxon>
        <taxon>rosids</taxon>
        <taxon>malvids</taxon>
        <taxon>Myrtales</taxon>
        <taxon>Lythraceae</taxon>
        <taxon>Trapa</taxon>
    </lineage>
</organism>
<name>A0AAN7LJL9_TRANT</name>
<accession>A0AAN7LJL9</accession>
<dbReference type="Proteomes" id="UP001346149">
    <property type="component" value="Unassembled WGS sequence"/>
</dbReference>
<evidence type="ECO:0000313" key="2">
    <source>
        <dbReference type="Proteomes" id="UP001346149"/>
    </source>
</evidence>